<accession>A0ACC1SWZ3</accession>
<dbReference type="Proteomes" id="UP001148662">
    <property type="component" value="Unassembled WGS sequence"/>
</dbReference>
<keyword evidence="2" id="KW-1185">Reference proteome</keyword>
<sequence length="511" mass="56397">MADVGNALVFDPAKLTFESIWTRRKIVASYWIAILLATPLWWKTTSIDRLSLPGSRVRSLGSRELLFPVDIAIATPAAHSRLSTDLLTSLQPALSEQGLSVTVDVDETIPSTGPGKYRISSRLHESKWVLQDRELCTGDLATLPANQLSDVLMRLLTPYTSWSSSEAHRVVKYSPRLRLAFTLLNEDASSGAAAISWELENSVQNYLNVTLDRFLVLHNFTIESQVQFHAPLAFQPRTLDVDGQTVHGLTQEDLTVFVNSAEWTLSSSVSNDPVLHFVLFIPSAEHSPLYILDQNGVLTSSDAFILPQWGGIVLLNNPPYHLTTSMLHNPFSTFRHQLLSLLGVPGLPPGVEYDGSEPFSDWQLDALVRHRAQENFVNSRETLNSIVALVKQIDNMPVGRDVRDDVQGALTALNNALATARSSSMTALKYSSEALTLSSRAFFNPGMLALLYFPAEHKYAVYAPLFAAVVAPLVAAILREVMVWRKARREAAAATAATTRGTQPAQRQRVD</sequence>
<organism evidence="1 2">
    <name type="scientific">Phlebia brevispora</name>
    <dbReference type="NCBI Taxonomy" id="194682"/>
    <lineage>
        <taxon>Eukaryota</taxon>
        <taxon>Fungi</taxon>
        <taxon>Dikarya</taxon>
        <taxon>Basidiomycota</taxon>
        <taxon>Agaricomycotina</taxon>
        <taxon>Agaricomycetes</taxon>
        <taxon>Polyporales</taxon>
        <taxon>Meruliaceae</taxon>
        <taxon>Phlebia</taxon>
    </lineage>
</organism>
<protein>
    <submittedName>
        <fullName evidence="1">Uncharacterized protein</fullName>
    </submittedName>
</protein>
<name>A0ACC1SWZ3_9APHY</name>
<proteinExistence type="predicted"/>
<evidence type="ECO:0000313" key="1">
    <source>
        <dbReference type="EMBL" id="KAJ3548049.1"/>
    </source>
</evidence>
<gene>
    <name evidence="1" type="ORF">NM688_g5341</name>
</gene>
<evidence type="ECO:0000313" key="2">
    <source>
        <dbReference type="Proteomes" id="UP001148662"/>
    </source>
</evidence>
<dbReference type="EMBL" id="JANHOG010000973">
    <property type="protein sequence ID" value="KAJ3548049.1"/>
    <property type="molecule type" value="Genomic_DNA"/>
</dbReference>
<reference evidence="1" key="1">
    <citation type="submission" date="2022-07" db="EMBL/GenBank/DDBJ databases">
        <title>Genome Sequence of Phlebia brevispora.</title>
        <authorList>
            <person name="Buettner E."/>
        </authorList>
    </citation>
    <scope>NUCLEOTIDE SEQUENCE</scope>
    <source>
        <strain evidence="1">MPL23</strain>
    </source>
</reference>
<comment type="caution">
    <text evidence="1">The sequence shown here is derived from an EMBL/GenBank/DDBJ whole genome shotgun (WGS) entry which is preliminary data.</text>
</comment>